<comment type="caution">
    <text evidence="2">The sequence shown here is derived from an EMBL/GenBank/DDBJ whole genome shotgun (WGS) entry which is preliminary data.</text>
</comment>
<sequence>MSKTGSTEEESLEELVRNPDGTIPDPVGFEPSERVTIETRYVEKTMNALAFPLTHIYCLYETDWPVEMNPDLGVSELAITSQKTWEEHRFCVTMPDVVTDEFYDRLEMYEKVSPEQLGVERE</sequence>
<name>A0A256JUZ2_HALEZ</name>
<protein>
    <submittedName>
        <fullName evidence="2">Uncharacterized protein</fullName>
    </submittedName>
</protein>
<dbReference type="Proteomes" id="UP000216925">
    <property type="component" value="Unassembled WGS sequence"/>
</dbReference>
<reference evidence="2 3" key="1">
    <citation type="journal article" date="2014" name="Front. Microbiol.">
        <title>Population and genomic analysis of the genus Halorubrum.</title>
        <authorList>
            <person name="Fullmer M.S."/>
            <person name="Soucy S.M."/>
            <person name="Swithers K.S."/>
            <person name="Makkay A.M."/>
            <person name="Wheeler R."/>
            <person name="Ventosa A."/>
            <person name="Gogarten J.P."/>
            <person name="Papke R.T."/>
        </authorList>
    </citation>
    <scope>NUCLEOTIDE SEQUENCE [LARGE SCALE GENOMIC DNA]</scope>
    <source>
        <strain evidence="2 3">Ec15</strain>
    </source>
</reference>
<accession>A0A256JUZ2</accession>
<dbReference type="AlphaFoldDB" id="A0A256JUZ2"/>
<evidence type="ECO:0000313" key="3">
    <source>
        <dbReference type="Proteomes" id="UP000216925"/>
    </source>
</evidence>
<evidence type="ECO:0000256" key="1">
    <source>
        <dbReference type="SAM" id="MobiDB-lite"/>
    </source>
</evidence>
<feature type="region of interest" description="Disordered" evidence="1">
    <location>
        <begin position="1"/>
        <end position="30"/>
    </location>
</feature>
<organism evidence="2 3">
    <name type="scientific">Halorubrum ezzemoulense</name>
    <name type="common">Halorubrum chaoviator</name>
    <dbReference type="NCBI Taxonomy" id="337243"/>
    <lineage>
        <taxon>Archaea</taxon>
        <taxon>Methanobacteriati</taxon>
        <taxon>Methanobacteriota</taxon>
        <taxon>Stenosarchaea group</taxon>
        <taxon>Halobacteria</taxon>
        <taxon>Halobacteriales</taxon>
        <taxon>Haloferacaceae</taxon>
        <taxon>Halorubrum</taxon>
    </lineage>
</organism>
<dbReference type="RefSeq" id="WP_094495343.1">
    <property type="nucleotide sequence ID" value="NZ_NHPD01000049.1"/>
</dbReference>
<evidence type="ECO:0000313" key="2">
    <source>
        <dbReference type="EMBL" id="OYR72600.1"/>
    </source>
</evidence>
<dbReference type="EMBL" id="NHPD01000049">
    <property type="protein sequence ID" value="OYR72600.1"/>
    <property type="molecule type" value="Genomic_DNA"/>
</dbReference>
<proteinExistence type="predicted"/>
<gene>
    <name evidence="2" type="ORF">DJ76_12040</name>
</gene>